<gene>
    <name evidence="5" type="ORF">XM38_026240</name>
</gene>
<dbReference type="InterPro" id="IPR011249">
    <property type="entry name" value="Metalloenz_LuxS/M16"/>
</dbReference>
<dbReference type="RefSeq" id="WP_080811547.1">
    <property type="nucleotide sequence ID" value="NZ_CP021983.2"/>
</dbReference>
<evidence type="ECO:0000256" key="2">
    <source>
        <dbReference type="RuleBase" id="RU004447"/>
    </source>
</evidence>
<dbReference type="OrthoDB" id="9811314at2"/>
<keyword evidence="5" id="KW-0645">Protease</keyword>
<accession>A0A1Z3HN05</accession>
<proteinExistence type="inferred from homology"/>
<dbReference type="STRING" id="1641165.XM38_18320"/>
<dbReference type="AlphaFoldDB" id="A0A1Z3HN05"/>
<sequence length="436" mass="49210">MASSLVLDRTQSALAVPTVHRLANGLTIIAQQMAFEAVNLNLWLRVGSVVEPDSINGMAHFLEHMIFKGTPELACGEFERLIEARGALTNAATSQDYTHFYLTTAPQDFAALAPLQLQLVLNPRLTDDDFERERPVILEEIRRAYDNPHRRTFYHAMELAFDRLPYRRPVLGPVQVVETLTAQQMREFHRRWYQSEQMTAVVVGHLPVEQLIDTVVQGFEAAQSCRQSWSPHADTESRLNLTREHPFTTIQRRHHCDRTLQQAQLVMSWRVPGMADLMETHALDVLASVLGRGRLARLVRDLREERGWVSSVSASNLTYGQQGAFTLFAQLPVEHLERVEAIIVDHIRHLQNQPITIDELARVCTQVSNGYVFGSETPSDRAGLYGYYHTLTGTIDHALDYPARIQALSPAEIQAAAQQYLDPDAYGLVVMQPEAG</sequence>
<protein>
    <submittedName>
        <fullName evidence="5">Zinc protease</fullName>
        <ecNumber evidence="5">3.4.24.-</ecNumber>
    </submittedName>
</protein>
<dbReference type="Pfam" id="PF00675">
    <property type="entry name" value="Peptidase_M16"/>
    <property type="match status" value="1"/>
</dbReference>
<dbReference type="EMBL" id="CP021983">
    <property type="protein sequence ID" value="ASC71670.1"/>
    <property type="molecule type" value="Genomic_DNA"/>
</dbReference>
<keyword evidence="6" id="KW-1185">Reference proteome</keyword>
<dbReference type="Proteomes" id="UP000191901">
    <property type="component" value="Chromosome"/>
</dbReference>
<dbReference type="KEGG" id="hhg:XM38_026240"/>
<evidence type="ECO:0000259" key="4">
    <source>
        <dbReference type="Pfam" id="PF05193"/>
    </source>
</evidence>
<dbReference type="InterPro" id="IPR001431">
    <property type="entry name" value="Pept_M16_Zn_BS"/>
</dbReference>
<dbReference type="EC" id="3.4.24.-" evidence="5"/>
<feature type="domain" description="Peptidase M16 N-terminal" evidence="3">
    <location>
        <begin position="36"/>
        <end position="173"/>
    </location>
</feature>
<dbReference type="GO" id="GO:0046872">
    <property type="term" value="F:metal ion binding"/>
    <property type="evidence" value="ECO:0007669"/>
    <property type="project" value="InterPro"/>
</dbReference>
<dbReference type="InterPro" id="IPR011765">
    <property type="entry name" value="Pept_M16_N"/>
</dbReference>
<reference evidence="5 6" key="1">
    <citation type="journal article" date="2016" name="Biochim. Biophys. Acta">
        <title>Characterization of red-shifted phycobilisomes isolated from the chlorophyll f-containing cyanobacterium Halomicronema hongdechloris.</title>
        <authorList>
            <person name="Li Y."/>
            <person name="Lin Y."/>
            <person name="Garvey C.J."/>
            <person name="Birch D."/>
            <person name="Corkery R.W."/>
            <person name="Loughlin P.C."/>
            <person name="Scheer H."/>
            <person name="Willows R.D."/>
            <person name="Chen M."/>
        </authorList>
    </citation>
    <scope>NUCLEOTIDE SEQUENCE [LARGE SCALE GENOMIC DNA]</scope>
    <source>
        <strain evidence="5 6">C2206</strain>
    </source>
</reference>
<dbReference type="InterPro" id="IPR007863">
    <property type="entry name" value="Peptidase_M16_C"/>
</dbReference>
<evidence type="ECO:0000313" key="6">
    <source>
        <dbReference type="Proteomes" id="UP000191901"/>
    </source>
</evidence>
<dbReference type="PROSITE" id="PS00143">
    <property type="entry name" value="INSULINASE"/>
    <property type="match status" value="1"/>
</dbReference>
<feature type="domain" description="Peptidase M16 C-terminal" evidence="4">
    <location>
        <begin position="180"/>
        <end position="366"/>
    </location>
</feature>
<keyword evidence="5" id="KW-0378">Hydrolase</keyword>
<dbReference type="GO" id="GO:0004222">
    <property type="term" value="F:metalloendopeptidase activity"/>
    <property type="evidence" value="ECO:0007669"/>
    <property type="project" value="InterPro"/>
</dbReference>
<dbReference type="Pfam" id="PF05193">
    <property type="entry name" value="Peptidase_M16_C"/>
    <property type="match status" value="1"/>
</dbReference>
<dbReference type="Gene3D" id="3.30.830.10">
    <property type="entry name" value="Metalloenzyme, LuxS/M16 peptidase-like"/>
    <property type="match status" value="2"/>
</dbReference>
<evidence type="ECO:0000256" key="1">
    <source>
        <dbReference type="ARBA" id="ARBA00007261"/>
    </source>
</evidence>
<evidence type="ECO:0000313" key="5">
    <source>
        <dbReference type="EMBL" id="ASC71670.1"/>
    </source>
</evidence>
<dbReference type="GO" id="GO:0006508">
    <property type="term" value="P:proteolysis"/>
    <property type="evidence" value="ECO:0007669"/>
    <property type="project" value="UniProtKB-KW"/>
</dbReference>
<dbReference type="SUPFAM" id="SSF63411">
    <property type="entry name" value="LuxS/MPP-like metallohydrolase"/>
    <property type="match status" value="2"/>
</dbReference>
<dbReference type="PANTHER" id="PTHR11851">
    <property type="entry name" value="METALLOPROTEASE"/>
    <property type="match status" value="1"/>
</dbReference>
<comment type="similarity">
    <text evidence="1 2">Belongs to the peptidase M16 family.</text>
</comment>
<dbReference type="PANTHER" id="PTHR11851:SF49">
    <property type="entry name" value="MITOCHONDRIAL-PROCESSING PEPTIDASE SUBUNIT ALPHA"/>
    <property type="match status" value="1"/>
</dbReference>
<organism evidence="5 6">
    <name type="scientific">Halomicronema hongdechloris C2206</name>
    <dbReference type="NCBI Taxonomy" id="1641165"/>
    <lineage>
        <taxon>Bacteria</taxon>
        <taxon>Bacillati</taxon>
        <taxon>Cyanobacteriota</taxon>
        <taxon>Cyanophyceae</taxon>
        <taxon>Nodosilineales</taxon>
        <taxon>Nodosilineaceae</taxon>
        <taxon>Halomicronema</taxon>
    </lineage>
</organism>
<dbReference type="InterPro" id="IPR050361">
    <property type="entry name" value="MPP/UQCRC_Complex"/>
</dbReference>
<name>A0A1Z3HN05_9CYAN</name>
<evidence type="ECO:0000259" key="3">
    <source>
        <dbReference type="Pfam" id="PF00675"/>
    </source>
</evidence>